<name>A0ABQ5T207_9ACTN</name>
<protein>
    <submittedName>
        <fullName evidence="2">Uncharacterized protein</fullName>
    </submittedName>
</protein>
<keyword evidence="3" id="KW-1185">Reference proteome</keyword>
<dbReference type="RefSeq" id="WP_189118339.1">
    <property type="nucleotide sequence ID" value="NZ_BMRK01000006.1"/>
</dbReference>
<feature type="transmembrane region" description="Helical" evidence="1">
    <location>
        <begin position="59"/>
        <end position="74"/>
    </location>
</feature>
<keyword evidence="1" id="KW-1133">Transmembrane helix</keyword>
<keyword evidence="1" id="KW-0812">Transmembrane</keyword>
<evidence type="ECO:0000313" key="3">
    <source>
        <dbReference type="Proteomes" id="UP001142292"/>
    </source>
</evidence>
<dbReference type="Proteomes" id="UP001142292">
    <property type="component" value="Unassembled WGS sequence"/>
</dbReference>
<sequence length="79" mass="8431">MTRVSLAIIAALLASSLLLLGAIVGLWPADPPACGTGTRPEGMCVFSSPDERQPLARDLLAGSVSMTLVGYYLWRRRTV</sequence>
<organism evidence="2 3">
    <name type="scientific">Nocardioides luteus</name>
    <dbReference type="NCBI Taxonomy" id="1844"/>
    <lineage>
        <taxon>Bacteria</taxon>
        <taxon>Bacillati</taxon>
        <taxon>Actinomycetota</taxon>
        <taxon>Actinomycetes</taxon>
        <taxon>Propionibacteriales</taxon>
        <taxon>Nocardioidaceae</taxon>
        <taxon>Nocardioides</taxon>
    </lineage>
</organism>
<evidence type="ECO:0000256" key="1">
    <source>
        <dbReference type="SAM" id="Phobius"/>
    </source>
</evidence>
<comment type="caution">
    <text evidence="2">The sequence shown here is derived from an EMBL/GenBank/DDBJ whole genome shotgun (WGS) entry which is preliminary data.</text>
</comment>
<reference evidence="2" key="1">
    <citation type="journal article" date="2014" name="Int. J. Syst. Evol. Microbiol.">
        <title>Complete genome of a new Firmicutes species belonging to the dominant human colonic microbiota ('Ruminococcus bicirculans') reveals two chromosomes and a selective capacity to utilize plant glucans.</title>
        <authorList>
            <consortium name="NISC Comparative Sequencing Program"/>
            <person name="Wegmann U."/>
            <person name="Louis P."/>
            <person name="Goesmann A."/>
            <person name="Henrissat B."/>
            <person name="Duncan S.H."/>
            <person name="Flint H.J."/>
        </authorList>
    </citation>
    <scope>NUCLEOTIDE SEQUENCE</scope>
    <source>
        <strain evidence="2">VKM Ac-1246</strain>
    </source>
</reference>
<proteinExistence type="predicted"/>
<gene>
    <name evidence="2" type="ORF">GCM10017579_39690</name>
</gene>
<reference evidence="2" key="2">
    <citation type="submission" date="2023-01" db="EMBL/GenBank/DDBJ databases">
        <authorList>
            <person name="Sun Q."/>
            <person name="Evtushenko L."/>
        </authorList>
    </citation>
    <scope>NUCLEOTIDE SEQUENCE</scope>
    <source>
        <strain evidence="2">VKM Ac-1246</strain>
    </source>
</reference>
<evidence type="ECO:0000313" key="2">
    <source>
        <dbReference type="EMBL" id="GLJ69933.1"/>
    </source>
</evidence>
<keyword evidence="1" id="KW-0472">Membrane</keyword>
<dbReference type="EMBL" id="BSEL01000007">
    <property type="protein sequence ID" value="GLJ69933.1"/>
    <property type="molecule type" value="Genomic_DNA"/>
</dbReference>
<accession>A0ABQ5T207</accession>